<comment type="caution">
    <text evidence="3">The sequence shown here is derived from an EMBL/GenBank/DDBJ whole genome shotgun (WGS) entry which is preliminary data.</text>
</comment>
<feature type="chain" id="PRO_5044875078" evidence="2">
    <location>
        <begin position="25"/>
        <end position="382"/>
    </location>
</feature>
<evidence type="ECO:0000313" key="4">
    <source>
        <dbReference type="Proteomes" id="UP001620626"/>
    </source>
</evidence>
<dbReference type="Proteomes" id="UP001620626">
    <property type="component" value="Unassembled WGS sequence"/>
</dbReference>
<proteinExistence type="predicted"/>
<keyword evidence="4" id="KW-1185">Reference proteome</keyword>
<evidence type="ECO:0000256" key="2">
    <source>
        <dbReference type="SAM" id="SignalP"/>
    </source>
</evidence>
<accession>A0ABD2I8Y8</accession>
<keyword evidence="2" id="KW-0732">Signal</keyword>
<gene>
    <name evidence="3" type="ORF">niasHT_039579</name>
</gene>
<name>A0ABD2I8Y8_9BILA</name>
<feature type="signal peptide" evidence="2">
    <location>
        <begin position="1"/>
        <end position="24"/>
    </location>
</feature>
<organism evidence="3 4">
    <name type="scientific">Heterodera trifolii</name>
    <dbReference type="NCBI Taxonomy" id="157864"/>
    <lineage>
        <taxon>Eukaryota</taxon>
        <taxon>Metazoa</taxon>
        <taxon>Ecdysozoa</taxon>
        <taxon>Nematoda</taxon>
        <taxon>Chromadorea</taxon>
        <taxon>Rhabditida</taxon>
        <taxon>Tylenchina</taxon>
        <taxon>Tylenchomorpha</taxon>
        <taxon>Tylenchoidea</taxon>
        <taxon>Heteroderidae</taxon>
        <taxon>Heteroderinae</taxon>
        <taxon>Heterodera</taxon>
    </lineage>
</organism>
<protein>
    <submittedName>
        <fullName evidence="3">Uncharacterized protein</fullName>
    </submittedName>
</protein>
<evidence type="ECO:0000256" key="1">
    <source>
        <dbReference type="SAM" id="Phobius"/>
    </source>
</evidence>
<dbReference type="EMBL" id="JBICBT010001246">
    <property type="protein sequence ID" value="KAL3076657.1"/>
    <property type="molecule type" value="Genomic_DNA"/>
</dbReference>
<sequence>MSFFYFLLIAFVVIFFHVLHLSAGEWINVELSVDPPNFFDRSFRTISKTSPAQHWFGYNRDTACHVELERNINRLYTNPDTWNIALTDVDNLMSLGRTTVEIPSTALPWACFGHGGHSFVIFNLQNSAGEVTVLRGHQQKIAGQLSAHGRILFDHVADRLYIVDKSERRINELFIADLERWWTLNNTDDALNRTAHVLRSNFVGFLPEQKTDYFIAADHVYLIWRRQVYKFRIGHYFNDPSSQLQFLTNSSDIRFNFLLFEAGAEKLGEDGDRRNSRSTGAIQAVSSNGIERLLLALTYLFDVVVILIAICAFRQFRRLGGGGEAARNGDDAMKLNEYDLFHSLSLQNNNNNGGGAYDASAVYNPTIIAPATAHQLRSCATI</sequence>
<evidence type="ECO:0000313" key="3">
    <source>
        <dbReference type="EMBL" id="KAL3076657.1"/>
    </source>
</evidence>
<feature type="transmembrane region" description="Helical" evidence="1">
    <location>
        <begin position="293"/>
        <end position="313"/>
    </location>
</feature>
<keyword evidence="1" id="KW-1133">Transmembrane helix</keyword>
<keyword evidence="1" id="KW-0812">Transmembrane</keyword>
<dbReference type="AlphaFoldDB" id="A0ABD2I8Y8"/>
<reference evidence="3 4" key="1">
    <citation type="submission" date="2024-10" db="EMBL/GenBank/DDBJ databases">
        <authorList>
            <person name="Kim D."/>
        </authorList>
    </citation>
    <scope>NUCLEOTIDE SEQUENCE [LARGE SCALE GENOMIC DNA]</scope>
    <source>
        <strain evidence="3">BH-2024</strain>
    </source>
</reference>
<keyword evidence="1" id="KW-0472">Membrane</keyword>